<dbReference type="AlphaFoldDB" id="A0A7S3Y6F8"/>
<feature type="compositionally biased region" description="Basic and acidic residues" evidence="1">
    <location>
        <begin position="160"/>
        <end position="173"/>
    </location>
</feature>
<proteinExistence type="predicted"/>
<organism evidence="2">
    <name type="scientific">Heterosigma akashiwo</name>
    <name type="common">Chromophytic alga</name>
    <name type="synonym">Heterosigma carterae</name>
    <dbReference type="NCBI Taxonomy" id="2829"/>
    <lineage>
        <taxon>Eukaryota</taxon>
        <taxon>Sar</taxon>
        <taxon>Stramenopiles</taxon>
        <taxon>Ochrophyta</taxon>
        <taxon>Raphidophyceae</taxon>
        <taxon>Chattonellales</taxon>
        <taxon>Chattonellaceae</taxon>
        <taxon>Heterosigma</taxon>
    </lineage>
</organism>
<feature type="compositionally biased region" description="Basic residues" evidence="1">
    <location>
        <begin position="186"/>
        <end position="195"/>
    </location>
</feature>
<evidence type="ECO:0000313" key="2">
    <source>
        <dbReference type="EMBL" id="CAE0642394.1"/>
    </source>
</evidence>
<gene>
    <name evidence="2" type="ORF">HAKA00212_LOCUS21251</name>
</gene>
<sequence length="252" mass="28396">MVKTKLSGKNISKKEKELIGQASERFIAFEELMNDRTKMKDSMLKASVEMEELKRAFRVKREQFEDMEHAVHLNEAEVIKLMPDDDEVTQYMLHGGEAGPGKITAEELYAYYPDLKKKADKAGTLMGDEDDRDSEATGANQKGQESGKGVQDQIMGFFEAQKRQQELERELKAQKKKMDRGLLPAMKKRKGKKRTGGGIIDEQPSDGSNHLIQEKEDQLGEIAGSAVFLVEENGSSEEKKEHQENNEDDAAV</sequence>
<feature type="region of interest" description="Disordered" evidence="1">
    <location>
        <begin position="229"/>
        <end position="252"/>
    </location>
</feature>
<feature type="region of interest" description="Disordered" evidence="1">
    <location>
        <begin position="122"/>
        <end position="217"/>
    </location>
</feature>
<dbReference type="EMBL" id="HBIU01047499">
    <property type="protein sequence ID" value="CAE0642394.1"/>
    <property type="molecule type" value="Transcribed_RNA"/>
</dbReference>
<accession>A0A7S3Y6F8</accession>
<name>A0A7S3Y6F8_HETAK</name>
<evidence type="ECO:0000256" key="1">
    <source>
        <dbReference type="SAM" id="MobiDB-lite"/>
    </source>
</evidence>
<reference evidence="2" key="1">
    <citation type="submission" date="2021-01" db="EMBL/GenBank/DDBJ databases">
        <authorList>
            <person name="Corre E."/>
            <person name="Pelletier E."/>
            <person name="Niang G."/>
            <person name="Scheremetjew M."/>
            <person name="Finn R."/>
            <person name="Kale V."/>
            <person name="Holt S."/>
            <person name="Cochrane G."/>
            <person name="Meng A."/>
            <person name="Brown T."/>
            <person name="Cohen L."/>
        </authorList>
    </citation>
    <scope>NUCLEOTIDE SEQUENCE</scope>
    <source>
        <strain evidence="2">CCMP3107</strain>
    </source>
</reference>
<protein>
    <submittedName>
        <fullName evidence="2">Uncharacterized protein</fullName>
    </submittedName>
</protein>
<feature type="compositionally biased region" description="Basic and acidic residues" evidence="1">
    <location>
        <begin position="236"/>
        <end position="245"/>
    </location>
</feature>